<dbReference type="EMBL" id="CP043875">
    <property type="protein sequence ID" value="WOF17062.1"/>
    <property type="molecule type" value="Genomic_DNA"/>
</dbReference>
<reference evidence="1 2" key="1">
    <citation type="submission" date="2019-09" db="EMBL/GenBank/DDBJ databases">
        <title>The complete genome of Methanoplanus sp. FWC-SCC4.</title>
        <authorList>
            <person name="Chen S.-C."/>
            <person name="Zhou Y.-Z."/>
            <person name="Lai M.-C."/>
        </authorList>
    </citation>
    <scope>NUCLEOTIDE SEQUENCE [LARGE SCALE GENOMIC DNA]</scope>
    <source>
        <strain evidence="1 2">FWC-SCC4</strain>
    </source>
</reference>
<organism evidence="1 2">
    <name type="scientific">Methanochimaera problematica</name>
    <dbReference type="NCBI Taxonomy" id="2609417"/>
    <lineage>
        <taxon>Archaea</taxon>
        <taxon>Methanobacteriati</taxon>
        <taxon>Methanobacteriota</taxon>
        <taxon>Stenosarchaea group</taxon>
        <taxon>Methanomicrobia</taxon>
        <taxon>Methanomicrobiales</taxon>
        <taxon>Methanomicrobiaceae</taxon>
        <taxon>Methanochimaera</taxon>
    </lineage>
</organism>
<keyword evidence="2" id="KW-1185">Reference proteome</keyword>
<gene>
    <name evidence="1" type="ORF">F1737_10420</name>
</gene>
<protein>
    <submittedName>
        <fullName evidence="1">Uncharacterized protein</fullName>
    </submittedName>
</protein>
<name>A0AA97FDH9_9EURY</name>
<proteinExistence type="predicted"/>
<dbReference type="Proteomes" id="UP001301797">
    <property type="component" value="Chromosome"/>
</dbReference>
<accession>A0AA97FDH9</accession>
<evidence type="ECO:0000313" key="2">
    <source>
        <dbReference type="Proteomes" id="UP001301797"/>
    </source>
</evidence>
<sequence length="80" mass="9130">MSNSKQDSNLVRESKSGFYCEPIKEFDRQSYINRMSAGSLKISAGTKWSEKGETPSFKKTDDILMRAARRTYKSHSSESQ</sequence>
<evidence type="ECO:0000313" key="1">
    <source>
        <dbReference type="EMBL" id="WOF17062.1"/>
    </source>
</evidence>
<dbReference type="KEGG" id="mefw:F1737_10420"/>
<dbReference type="AlphaFoldDB" id="A0AA97FDH9"/>